<keyword evidence="1 3" id="KW-0238">DNA-binding</keyword>
<dbReference type="GO" id="GO:0006310">
    <property type="term" value="P:DNA recombination"/>
    <property type="evidence" value="ECO:0007669"/>
    <property type="project" value="UniProtKB-KW"/>
</dbReference>
<dbReference type="GO" id="GO:0015074">
    <property type="term" value="P:DNA integration"/>
    <property type="evidence" value="ECO:0007669"/>
    <property type="project" value="InterPro"/>
</dbReference>
<evidence type="ECO:0000256" key="2">
    <source>
        <dbReference type="ARBA" id="ARBA00023172"/>
    </source>
</evidence>
<protein>
    <submittedName>
        <fullName evidence="6">Tyrosine-type recombinase/integrase</fullName>
    </submittedName>
</protein>
<dbReference type="PROSITE" id="PS51898">
    <property type="entry name" value="TYR_RECOMBINASE"/>
    <property type="match status" value="1"/>
</dbReference>
<dbReference type="AlphaFoldDB" id="A0A6L5QYE7"/>
<dbReference type="Gene3D" id="1.10.443.10">
    <property type="entry name" value="Intergrase catalytic core"/>
    <property type="match status" value="1"/>
</dbReference>
<dbReference type="Proteomes" id="UP000476511">
    <property type="component" value="Unassembled WGS sequence"/>
</dbReference>
<sequence>MGAAGKQANGAGSVKYRDDKGLWEARFTYADPVTGATKRATCYGKTQREARAKMRERRARVEAGKPVRDSRETVGAYVERWITTTLEVSDRKPTTKATYATLARKHLIGGEVGAITLDKMRPTDVEALILALREVGLSSSTIRQTYTVLRMALDAAERDGLVARNVAALVKRPGVERVEARSLSPEHVRAVLDAAKGSRYEPLLSLLASTGMRRGEALALRWDDVDLDAAVLRVRATVSSIGGRLVTTEPKSERSRRSLNLAASTVAMLRRHRATQAEARLRAGALWHDLGLVFTTDEGKHLDPNNAARAMRKAAHAAGIDGVGLHTLRHSAASAMLAAGMPITDVSRMLGHSSVAITGDIYGHTSTDGQRRAAEVLAAALGM</sequence>
<dbReference type="InterPro" id="IPR010998">
    <property type="entry name" value="Integrase_recombinase_N"/>
</dbReference>
<dbReference type="InterPro" id="IPR011010">
    <property type="entry name" value="DNA_brk_join_enz"/>
</dbReference>
<dbReference type="RefSeq" id="WP_154344754.1">
    <property type="nucleotide sequence ID" value="NZ_WKJD01000004.1"/>
</dbReference>
<feature type="domain" description="Core-binding (CB)" evidence="5">
    <location>
        <begin position="72"/>
        <end position="157"/>
    </location>
</feature>
<name>A0A6L5QYE7_9MICO</name>
<evidence type="ECO:0000256" key="1">
    <source>
        <dbReference type="ARBA" id="ARBA00023125"/>
    </source>
</evidence>
<dbReference type="InterPro" id="IPR044068">
    <property type="entry name" value="CB"/>
</dbReference>
<evidence type="ECO:0000313" key="7">
    <source>
        <dbReference type="Proteomes" id="UP000476511"/>
    </source>
</evidence>
<keyword evidence="2" id="KW-0233">DNA recombination</keyword>
<dbReference type="Pfam" id="PF00589">
    <property type="entry name" value="Phage_integrase"/>
    <property type="match status" value="1"/>
</dbReference>
<dbReference type="Gene3D" id="1.10.150.130">
    <property type="match status" value="1"/>
</dbReference>
<dbReference type="GO" id="GO:0003677">
    <property type="term" value="F:DNA binding"/>
    <property type="evidence" value="ECO:0007669"/>
    <property type="project" value="UniProtKB-UniRule"/>
</dbReference>
<dbReference type="CDD" id="cd01189">
    <property type="entry name" value="INT_ICEBs1_C_like"/>
    <property type="match status" value="1"/>
</dbReference>
<comment type="caution">
    <text evidence="6">The sequence shown here is derived from an EMBL/GenBank/DDBJ whole genome shotgun (WGS) entry which is preliminary data.</text>
</comment>
<keyword evidence="7" id="KW-1185">Reference proteome</keyword>
<dbReference type="PROSITE" id="PS51900">
    <property type="entry name" value="CB"/>
    <property type="match status" value="1"/>
</dbReference>
<evidence type="ECO:0000256" key="3">
    <source>
        <dbReference type="PROSITE-ProRule" id="PRU01248"/>
    </source>
</evidence>
<evidence type="ECO:0000313" key="6">
    <source>
        <dbReference type="EMBL" id="MRX42354.1"/>
    </source>
</evidence>
<dbReference type="PANTHER" id="PTHR30349">
    <property type="entry name" value="PHAGE INTEGRASE-RELATED"/>
    <property type="match status" value="1"/>
</dbReference>
<proteinExistence type="predicted"/>
<dbReference type="InterPro" id="IPR013762">
    <property type="entry name" value="Integrase-like_cat_sf"/>
</dbReference>
<gene>
    <name evidence="6" type="ORF">GJR97_01290</name>
</gene>
<dbReference type="PANTHER" id="PTHR30349:SF91">
    <property type="entry name" value="INTA PROTEIN"/>
    <property type="match status" value="1"/>
</dbReference>
<dbReference type="EMBL" id="WKJD01000004">
    <property type="protein sequence ID" value="MRX42354.1"/>
    <property type="molecule type" value="Genomic_DNA"/>
</dbReference>
<reference evidence="6 7" key="1">
    <citation type="submission" date="2019-11" db="EMBL/GenBank/DDBJ databases">
        <title>Agromyces kandeliae sp. nov., isolated from mangrove soil.</title>
        <authorList>
            <person name="Wang R."/>
        </authorList>
    </citation>
    <scope>NUCLEOTIDE SEQUENCE [LARGE SCALE GENOMIC DNA]</scope>
    <source>
        <strain evidence="6 7">Q22</strain>
    </source>
</reference>
<feature type="domain" description="Tyr recombinase" evidence="4">
    <location>
        <begin position="178"/>
        <end position="375"/>
    </location>
</feature>
<dbReference type="InterPro" id="IPR050090">
    <property type="entry name" value="Tyrosine_recombinase_XerCD"/>
</dbReference>
<organism evidence="6 7">
    <name type="scientific">Agromyces kandeliae</name>
    <dbReference type="NCBI Taxonomy" id="2666141"/>
    <lineage>
        <taxon>Bacteria</taxon>
        <taxon>Bacillati</taxon>
        <taxon>Actinomycetota</taxon>
        <taxon>Actinomycetes</taxon>
        <taxon>Micrococcales</taxon>
        <taxon>Microbacteriaceae</taxon>
        <taxon>Agromyces</taxon>
    </lineage>
</organism>
<evidence type="ECO:0000259" key="4">
    <source>
        <dbReference type="PROSITE" id="PS51898"/>
    </source>
</evidence>
<dbReference type="SUPFAM" id="SSF56349">
    <property type="entry name" value="DNA breaking-rejoining enzymes"/>
    <property type="match status" value="1"/>
</dbReference>
<dbReference type="InterPro" id="IPR002104">
    <property type="entry name" value="Integrase_catalytic"/>
</dbReference>
<evidence type="ECO:0000259" key="5">
    <source>
        <dbReference type="PROSITE" id="PS51900"/>
    </source>
</evidence>
<accession>A0A6L5QYE7</accession>